<dbReference type="HAMAP" id="MF_00966">
    <property type="entry name" value="G6PD"/>
    <property type="match status" value="1"/>
</dbReference>
<feature type="binding site" evidence="7">
    <location>
        <position position="163"/>
    </location>
    <ligand>
        <name>NADP(+)</name>
        <dbReference type="ChEBI" id="CHEBI:58349"/>
    </ligand>
</feature>
<dbReference type="Gene3D" id="3.30.360.10">
    <property type="entry name" value="Dihydrodipicolinate Reductase, domain 2"/>
    <property type="match status" value="1"/>
</dbReference>
<evidence type="ECO:0000256" key="6">
    <source>
        <dbReference type="ARBA" id="ARBA00023277"/>
    </source>
</evidence>
<feature type="domain" description="Glucose-6-phosphate dehydrogenase C-terminal" evidence="10">
    <location>
        <begin position="204"/>
        <end position="495"/>
    </location>
</feature>
<dbReference type="InterPro" id="IPR022675">
    <property type="entry name" value="G6P_DH_C"/>
</dbReference>
<comment type="function">
    <text evidence="7">Catalyzes the oxidation of glucose 6-phosphate to 6-phosphogluconolactone.</text>
</comment>
<dbReference type="UniPathway" id="UPA00115">
    <property type="reaction ID" value="UER00408"/>
</dbReference>
<feature type="domain" description="Glucose-6-phosphate dehydrogenase NAD-binding" evidence="9">
    <location>
        <begin position="20"/>
        <end position="201"/>
    </location>
</feature>
<dbReference type="GO" id="GO:0006006">
    <property type="term" value="P:glucose metabolic process"/>
    <property type="evidence" value="ECO:0007669"/>
    <property type="project" value="UniProtKB-KW"/>
</dbReference>
<comment type="catalytic activity">
    <reaction evidence="7">
        <text>D-glucose 6-phosphate + NADP(+) = 6-phospho-D-glucono-1,5-lactone + NADPH + H(+)</text>
        <dbReference type="Rhea" id="RHEA:15841"/>
        <dbReference type="ChEBI" id="CHEBI:15378"/>
        <dbReference type="ChEBI" id="CHEBI:57783"/>
        <dbReference type="ChEBI" id="CHEBI:57955"/>
        <dbReference type="ChEBI" id="CHEBI:58349"/>
        <dbReference type="ChEBI" id="CHEBI:61548"/>
        <dbReference type="EC" id="1.1.1.49"/>
    </reaction>
</comment>
<gene>
    <name evidence="7" type="primary">zwf</name>
    <name evidence="11" type="ORF">GGR04_000892</name>
</gene>
<dbReference type="InterPro" id="IPR022674">
    <property type="entry name" value="G6P_DH_NAD-bd"/>
</dbReference>
<evidence type="ECO:0000256" key="3">
    <source>
        <dbReference type="ARBA" id="ARBA00022526"/>
    </source>
</evidence>
<evidence type="ECO:0000313" key="12">
    <source>
        <dbReference type="Proteomes" id="UP000542776"/>
    </source>
</evidence>
<keyword evidence="6 7" id="KW-0119">Carbohydrate metabolism</keyword>
<feature type="binding site" evidence="7">
    <location>
        <begin position="107"/>
        <end position="108"/>
    </location>
    <ligand>
        <name>NADP(+)</name>
        <dbReference type="ChEBI" id="CHEBI:58349"/>
    </ligand>
</feature>
<organism evidence="11 12">
    <name type="scientific">Aureimonas pseudogalii</name>
    <dbReference type="NCBI Taxonomy" id="1744844"/>
    <lineage>
        <taxon>Bacteria</taxon>
        <taxon>Pseudomonadati</taxon>
        <taxon>Pseudomonadota</taxon>
        <taxon>Alphaproteobacteria</taxon>
        <taxon>Hyphomicrobiales</taxon>
        <taxon>Aurantimonadaceae</taxon>
        <taxon>Aureimonas</taxon>
    </lineage>
</organism>
<evidence type="ECO:0000256" key="8">
    <source>
        <dbReference type="SAM" id="MobiDB-lite"/>
    </source>
</evidence>
<dbReference type="InterPro" id="IPR001282">
    <property type="entry name" value="G6P_DH"/>
</dbReference>
<dbReference type="Pfam" id="PF00479">
    <property type="entry name" value="G6PD_N"/>
    <property type="match status" value="1"/>
</dbReference>
<dbReference type="InterPro" id="IPR036291">
    <property type="entry name" value="NAD(P)-bd_dom_sf"/>
</dbReference>
<name>A0A7W6E970_9HYPH</name>
<accession>A0A7W6E970</accession>
<dbReference type="SUPFAM" id="SSF51735">
    <property type="entry name" value="NAD(P)-binding Rossmann-fold domains"/>
    <property type="match status" value="1"/>
</dbReference>
<dbReference type="GO" id="GO:0004345">
    <property type="term" value="F:glucose-6-phosphate dehydrogenase activity"/>
    <property type="evidence" value="ECO:0007669"/>
    <property type="project" value="UniProtKB-UniRule"/>
</dbReference>
<keyword evidence="5 7" id="KW-0560">Oxidoreductase</keyword>
<dbReference type="Proteomes" id="UP000542776">
    <property type="component" value="Unassembled WGS sequence"/>
</dbReference>
<feature type="binding site" evidence="7">
    <location>
        <position position="250"/>
    </location>
    <ligand>
        <name>substrate</name>
    </ligand>
</feature>
<evidence type="ECO:0000259" key="9">
    <source>
        <dbReference type="Pfam" id="PF00479"/>
    </source>
</evidence>
<evidence type="ECO:0000256" key="7">
    <source>
        <dbReference type="HAMAP-Rule" id="MF_00966"/>
    </source>
</evidence>
<dbReference type="PRINTS" id="PR00079">
    <property type="entry name" value="G6PDHDRGNASE"/>
</dbReference>
<evidence type="ECO:0000256" key="1">
    <source>
        <dbReference type="ARBA" id="ARBA00004937"/>
    </source>
</evidence>
<feature type="binding site" evidence="7">
    <location>
        <position position="193"/>
    </location>
    <ligand>
        <name>substrate</name>
    </ligand>
</feature>
<feature type="active site" description="Proton acceptor" evidence="7">
    <location>
        <position position="255"/>
    </location>
</feature>
<dbReference type="PANTHER" id="PTHR23429:SF0">
    <property type="entry name" value="GLUCOSE-6-PHOSPHATE 1-DEHYDROGENASE"/>
    <property type="match status" value="1"/>
</dbReference>
<dbReference type="GO" id="GO:0005829">
    <property type="term" value="C:cytosol"/>
    <property type="evidence" value="ECO:0007669"/>
    <property type="project" value="TreeGrafter"/>
</dbReference>
<dbReference type="SUPFAM" id="SSF55347">
    <property type="entry name" value="Glyceraldehyde-3-phosphate dehydrogenase-like, C-terminal domain"/>
    <property type="match status" value="1"/>
</dbReference>
<feature type="binding site" evidence="7">
    <location>
        <position position="197"/>
    </location>
    <ligand>
        <name>substrate</name>
    </ligand>
</feature>
<dbReference type="EMBL" id="JACIEK010000001">
    <property type="protein sequence ID" value="MBB3997071.1"/>
    <property type="molecule type" value="Genomic_DNA"/>
</dbReference>
<keyword evidence="4 7" id="KW-0521">NADP</keyword>
<evidence type="ECO:0000256" key="4">
    <source>
        <dbReference type="ARBA" id="ARBA00022857"/>
    </source>
</evidence>
<comment type="pathway">
    <text evidence="1 7">Carbohydrate degradation; pentose phosphate pathway; D-ribulose 5-phosphate from D-glucose 6-phosphate (oxidative stage): step 1/3.</text>
</comment>
<dbReference type="EC" id="1.1.1.49" evidence="7"/>
<dbReference type="GO" id="GO:0050661">
    <property type="term" value="F:NADP binding"/>
    <property type="evidence" value="ECO:0007669"/>
    <property type="project" value="UniProtKB-UniRule"/>
</dbReference>
<dbReference type="PIRSF" id="PIRSF000110">
    <property type="entry name" value="G6PD"/>
    <property type="match status" value="1"/>
</dbReference>
<feature type="region of interest" description="Disordered" evidence="8">
    <location>
        <begin position="493"/>
        <end position="516"/>
    </location>
</feature>
<evidence type="ECO:0000256" key="2">
    <source>
        <dbReference type="ARBA" id="ARBA00009975"/>
    </source>
</evidence>
<evidence type="ECO:0000256" key="5">
    <source>
        <dbReference type="ARBA" id="ARBA00023002"/>
    </source>
</evidence>
<proteinExistence type="inferred from homology"/>
<feature type="binding site" evidence="7">
    <location>
        <position position="57"/>
    </location>
    <ligand>
        <name>NADP(+)</name>
        <dbReference type="ChEBI" id="CHEBI:58349"/>
    </ligand>
</feature>
<dbReference type="PROSITE" id="PS00069">
    <property type="entry name" value="G6P_DEHYDROGENASE"/>
    <property type="match status" value="1"/>
</dbReference>
<dbReference type="Gene3D" id="3.40.50.720">
    <property type="entry name" value="NAD(P)-binding Rossmann-like Domain"/>
    <property type="match status" value="1"/>
</dbReference>
<dbReference type="RefSeq" id="WP_183198239.1">
    <property type="nucleotide sequence ID" value="NZ_JACIEK010000001.1"/>
</dbReference>
<dbReference type="NCBIfam" id="TIGR00871">
    <property type="entry name" value="zwf"/>
    <property type="match status" value="1"/>
</dbReference>
<comment type="caution">
    <text evidence="11">The sequence shown here is derived from an EMBL/GenBank/DDBJ whole genome shotgun (WGS) entry which is preliminary data.</text>
</comment>
<evidence type="ECO:0000259" key="10">
    <source>
        <dbReference type="Pfam" id="PF02781"/>
    </source>
</evidence>
<comment type="similarity">
    <text evidence="2 7">Belongs to the glucose-6-phosphate dehydrogenase family.</text>
</comment>
<keyword evidence="12" id="KW-1185">Reference proteome</keyword>
<dbReference type="PANTHER" id="PTHR23429">
    <property type="entry name" value="GLUCOSE-6-PHOSPHATE 1-DEHYDROGENASE G6PD"/>
    <property type="match status" value="1"/>
</dbReference>
<protein>
    <recommendedName>
        <fullName evidence="7">Glucose-6-phosphate 1-dehydrogenase</fullName>
        <shortName evidence="7">G6PD</shortName>
        <ecNumber evidence="7">1.1.1.49</ecNumber>
    </recommendedName>
</protein>
<feature type="binding site" evidence="7">
    <location>
        <position position="231"/>
    </location>
    <ligand>
        <name>substrate</name>
    </ligand>
</feature>
<evidence type="ECO:0000313" key="11">
    <source>
        <dbReference type="EMBL" id="MBB3997071.1"/>
    </source>
</evidence>
<feature type="binding site" evidence="7">
    <location>
        <position position="351"/>
    </location>
    <ligand>
        <name>substrate</name>
    </ligand>
</feature>
<dbReference type="Pfam" id="PF02781">
    <property type="entry name" value="G6PD_C"/>
    <property type="match status" value="1"/>
</dbReference>
<sequence>MTQPVLPIPAGPVAPPCTLVIFGAAGDLTKRLLVPALYDLAAAGMLDGSMRVLGVDRAEMDDRTWANGISRALHDLAADPGAEFNAGTIREEIWGPLRSRFSYLRGDITVPATFEALGRRLEGSAVFYCAVSSRFFSPIVLGLGRAGLLGESEGAFRRLVVEKPFGSDLASARALDAELLSVAAESQIYRIDHFLGKETVQAILALRFANRIFEPVWSGEHIDHVEITAAETLGVEERGGFYERAGALRDMVPNHLFQLLAMLAMEPPESLAEKPVRDAKARLLAAVRPAEPGDAVRGQYGAGTLNGEARLAYRDEPNVAPDSAIETYAALKLTIDAPRWAGVPFYLRTGKRLAAHRTEIVVTFKPASHPLFAEAGGGTPAPNRLILQIDGEKSVRTEFQTKRPGPGLVPASVAQVFRHDEFFQRTPNVGYETLLHACMSGDATLFQRADSIEAAWAVVEPLIEAWSQGSPELYAAGSDGPAGADALLARGGHRWTPLGDDPDARVDGGPVARPAA</sequence>
<comment type="caution">
    <text evidence="7">Lacks conserved residue(s) required for the propagation of feature annotation.</text>
</comment>
<dbReference type="InterPro" id="IPR019796">
    <property type="entry name" value="G6P_DH_AS"/>
</dbReference>
<keyword evidence="3 7" id="KW-0313">Glucose metabolism</keyword>
<dbReference type="AlphaFoldDB" id="A0A7W6E970"/>
<reference evidence="11 12" key="1">
    <citation type="submission" date="2020-08" db="EMBL/GenBank/DDBJ databases">
        <title>Genomic Encyclopedia of Type Strains, Phase IV (KMG-IV): sequencing the most valuable type-strain genomes for metagenomic binning, comparative biology and taxonomic classification.</title>
        <authorList>
            <person name="Goeker M."/>
        </authorList>
    </citation>
    <scope>NUCLEOTIDE SEQUENCE [LARGE SCALE GENOMIC DNA]</scope>
    <source>
        <strain evidence="11 12">DSM 102238</strain>
    </source>
</reference>
<dbReference type="GO" id="GO:0009051">
    <property type="term" value="P:pentose-phosphate shunt, oxidative branch"/>
    <property type="evidence" value="ECO:0007669"/>
    <property type="project" value="TreeGrafter"/>
</dbReference>